<feature type="non-terminal residue" evidence="1">
    <location>
        <position position="1"/>
    </location>
</feature>
<sequence>PTHPRRIYATRRTPDPNPFLPLAIALLHTAAAALPERGEGDCPVVTG</sequence>
<accession>A0ABS0RS01</accession>
<comment type="caution">
    <text evidence="1">The sequence shown here is derived from an EMBL/GenBank/DDBJ whole genome shotgun (WGS) entry which is preliminary data.</text>
</comment>
<evidence type="ECO:0000313" key="2">
    <source>
        <dbReference type="Proteomes" id="UP000638849"/>
    </source>
</evidence>
<keyword evidence="2" id="KW-1185">Reference proteome</keyword>
<name>A0ABS0RS01_9ACTN</name>
<reference evidence="1 2" key="1">
    <citation type="submission" date="2020-12" db="EMBL/GenBank/DDBJ databases">
        <authorList>
            <person name="Kusuma A.B."/>
            <person name="Nouioui I."/>
            <person name="Goodfellow M."/>
        </authorList>
    </citation>
    <scope>NUCLEOTIDE SEQUENCE [LARGE SCALE GENOMIC DNA]</scope>
    <source>
        <strain evidence="1 2">DSM 41764</strain>
    </source>
</reference>
<evidence type="ECO:0000313" key="1">
    <source>
        <dbReference type="EMBL" id="MBI0320224.1"/>
    </source>
</evidence>
<protein>
    <recommendedName>
        <fullName evidence="3">LysR family transcriptional regulator</fullName>
    </recommendedName>
</protein>
<dbReference type="Proteomes" id="UP000638849">
    <property type="component" value="Unassembled WGS sequence"/>
</dbReference>
<dbReference type="EMBL" id="JAEEAQ010001306">
    <property type="protein sequence ID" value="MBI0320224.1"/>
    <property type="molecule type" value="Genomic_DNA"/>
</dbReference>
<proteinExistence type="predicted"/>
<evidence type="ECO:0008006" key="3">
    <source>
        <dbReference type="Google" id="ProtNLM"/>
    </source>
</evidence>
<gene>
    <name evidence="1" type="ORF">JBF12_46250</name>
</gene>
<organism evidence="1 2">
    <name type="scientific">Streptomyces javensis</name>
    <dbReference type="NCBI Taxonomy" id="114698"/>
    <lineage>
        <taxon>Bacteria</taxon>
        <taxon>Bacillati</taxon>
        <taxon>Actinomycetota</taxon>
        <taxon>Actinomycetes</taxon>
        <taxon>Kitasatosporales</taxon>
        <taxon>Streptomycetaceae</taxon>
        <taxon>Streptomyces</taxon>
        <taxon>Streptomyces violaceusniger group</taxon>
    </lineage>
</organism>